<dbReference type="GO" id="GO:0005634">
    <property type="term" value="C:nucleus"/>
    <property type="evidence" value="ECO:0007669"/>
    <property type="project" value="TreeGrafter"/>
</dbReference>
<reference evidence="7 8" key="1">
    <citation type="journal article" date="2011" name="PLoS Genet.">
        <title>Genome sequencing and comparative transcriptomics of the model entomopathogenic fungi Metarhizium anisopliae and M. acridum.</title>
        <authorList>
            <person name="Gao Q."/>
            <person name="Jin K."/>
            <person name="Ying S.H."/>
            <person name="Zhang Y."/>
            <person name="Xiao G."/>
            <person name="Shang Y."/>
            <person name="Duan Z."/>
            <person name="Hu X."/>
            <person name="Xie X.Q."/>
            <person name="Zhou G."/>
            <person name="Peng G."/>
            <person name="Luo Z."/>
            <person name="Huang W."/>
            <person name="Wang B."/>
            <person name="Fang W."/>
            <person name="Wang S."/>
            <person name="Zhong Y."/>
            <person name="Ma L.J."/>
            <person name="St Leger R.J."/>
            <person name="Zhao G.P."/>
            <person name="Pei Y."/>
            <person name="Feng M.G."/>
            <person name="Xia Y."/>
            <person name="Wang C."/>
        </authorList>
    </citation>
    <scope>NUCLEOTIDE SEQUENCE [LARGE SCALE GENOMIC DNA]</scope>
    <source>
        <strain evidence="8">ARSEF 23 / ATCC MYA-3075</strain>
    </source>
</reference>
<protein>
    <submittedName>
        <fullName evidence="7">Zinc finger protein atl6</fullName>
    </submittedName>
</protein>
<dbReference type="PROSITE" id="PS50089">
    <property type="entry name" value="ZF_RING_2"/>
    <property type="match status" value="1"/>
</dbReference>
<organism evidence="7 8">
    <name type="scientific">Metarhizium robertsii (strain ARSEF 23 / ATCC MYA-3075)</name>
    <name type="common">Metarhizium anisopliae (strain ARSEF 23)</name>
    <dbReference type="NCBI Taxonomy" id="655844"/>
    <lineage>
        <taxon>Eukaryota</taxon>
        <taxon>Fungi</taxon>
        <taxon>Dikarya</taxon>
        <taxon>Ascomycota</taxon>
        <taxon>Pezizomycotina</taxon>
        <taxon>Sordariomycetes</taxon>
        <taxon>Hypocreomycetidae</taxon>
        <taxon>Hypocreales</taxon>
        <taxon>Clavicipitaceae</taxon>
        <taxon>Metarhizium</taxon>
    </lineage>
</organism>
<feature type="region of interest" description="Disordered" evidence="5">
    <location>
        <begin position="594"/>
        <end position="644"/>
    </location>
</feature>
<dbReference type="GO" id="GO:0006511">
    <property type="term" value="P:ubiquitin-dependent protein catabolic process"/>
    <property type="evidence" value="ECO:0007669"/>
    <property type="project" value="TreeGrafter"/>
</dbReference>
<feature type="compositionally biased region" description="Low complexity" evidence="5">
    <location>
        <begin position="543"/>
        <end position="561"/>
    </location>
</feature>
<feature type="compositionally biased region" description="Basic residues" evidence="5">
    <location>
        <begin position="237"/>
        <end position="247"/>
    </location>
</feature>
<evidence type="ECO:0000313" key="8">
    <source>
        <dbReference type="Proteomes" id="UP000002498"/>
    </source>
</evidence>
<feature type="region of interest" description="Disordered" evidence="5">
    <location>
        <begin position="139"/>
        <end position="290"/>
    </location>
</feature>
<feature type="compositionally biased region" description="Polar residues" evidence="5">
    <location>
        <begin position="496"/>
        <end position="536"/>
    </location>
</feature>
<feature type="compositionally biased region" description="Polar residues" evidence="5">
    <location>
        <begin position="200"/>
        <end position="231"/>
    </location>
</feature>
<feature type="region of interest" description="Disordered" evidence="5">
    <location>
        <begin position="63"/>
        <end position="90"/>
    </location>
</feature>
<dbReference type="Pfam" id="PF13639">
    <property type="entry name" value="zf-RING_2"/>
    <property type="match status" value="1"/>
</dbReference>
<dbReference type="InterPro" id="IPR051834">
    <property type="entry name" value="RING_finger_E3_ligase"/>
</dbReference>
<feature type="domain" description="RING-type" evidence="6">
    <location>
        <begin position="336"/>
        <end position="384"/>
    </location>
</feature>
<dbReference type="AlphaFoldDB" id="E9EV65"/>
<dbReference type="HOGENOM" id="CLU_427631_0_0_1"/>
<feature type="compositionally biased region" description="Basic and acidic residues" evidence="5">
    <location>
        <begin position="443"/>
        <end position="457"/>
    </location>
</feature>
<evidence type="ECO:0000256" key="4">
    <source>
        <dbReference type="PROSITE-ProRule" id="PRU00175"/>
    </source>
</evidence>
<comment type="caution">
    <text evidence="7">The sequence shown here is derived from an EMBL/GenBank/DDBJ whole genome shotgun (WGS) entry which is preliminary data.</text>
</comment>
<keyword evidence="1" id="KW-0479">Metal-binding</keyword>
<sequence length="644" mass="69673">MDQMNLLPNNAQRLESSRDLLQTASNSWMAHSHGPSISPWPSQPLPFGSFYFAQQQAFQRPAAGALGPTHPMHSGQHGTLPPPDRSVRGIQAPESYTGLPAAAVYWSSTMQPMPMNSSGASMSSVPSTFENMNANARDLGLRPPITMDWAPPGATSGTHSVSFPQISSSEGLPNTSGHPVGPSTAISHFPLSPISPRRPGQTSSPTSYRSHRSQTSTAVLGYRDNSNTLNPASDRRRQAHSRARRSMASRQSNSDHIRSQDDAQTPQMQGDNTASRSSRRGSHGITASQMPMEDVLMRQMQMYRGTVQSKLVASKAALQSLESVEASALPESERTCVICYNDYGVASPEGVNEAPLRLPQCKHIFGDHCIKKWLEDSDSCPYCRSKLQSEPKHSFGTARTFMQMMRLRGLPLPTGISEEMIARVVSRPAGDSELQELLIRPQRTAERRSPPDDASGHDHRRTRQRRSSSGVTGESHMEDLRMSQPYVSPDDLPSEPSLQLPGSHSNSGENNWVAISTPGTFVPSGSFQGQLPSRTSWAEHQHTSAASARRGTAAETPAARPTRPRMIDPPGTVIANGSSIPPPTILNPLQRPINQRRAGTGLPGDAAAASTTPIATQSSTAPVANTLSAEAELSPLRPSRNRPW</sequence>
<proteinExistence type="predicted"/>
<keyword evidence="8" id="KW-1185">Reference proteome</keyword>
<dbReference type="GeneID" id="19258200"/>
<dbReference type="RefSeq" id="XP_007820103.2">
    <property type="nucleotide sequence ID" value="XM_007821912.2"/>
</dbReference>
<evidence type="ECO:0000256" key="3">
    <source>
        <dbReference type="ARBA" id="ARBA00022833"/>
    </source>
</evidence>
<dbReference type="KEGG" id="maj:MAA_03914"/>
<feature type="compositionally biased region" description="Polar residues" evidence="5">
    <location>
        <begin position="155"/>
        <end position="177"/>
    </location>
</feature>
<evidence type="ECO:0000259" key="6">
    <source>
        <dbReference type="PROSITE" id="PS50089"/>
    </source>
</evidence>
<dbReference type="PANTHER" id="PTHR45931">
    <property type="entry name" value="SI:CH211-59O9.10"/>
    <property type="match status" value="1"/>
</dbReference>
<dbReference type="GO" id="GO:0008270">
    <property type="term" value="F:zinc ion binding"/>
    <property type="evidence" value="ECO:0007669"/>
    <property type="project" value="UniProtKB-KW"/>
</dbReference>
<keyword evidence="3" id="KW-0862">Zinc</keyword>
<dbReference type="Gene3D" id="3.30.40.10">
    <property type="entry name" value="Zinc/RING finger domain, C3HC4 (zinc finger)"/>
    <property type="match status" value="1"/>
</dbReference>
<dbReference type="PANTHER" id="PTHR45931:SF3">
    <property type="entry name" value="RING ZINC FINGER-CONTAINING PROTEIN"/>
    <property type="match status" value="1"/>
</dbReference>
<dbReference type="InterPro" id="IPR013083">
    <property type="entry name" value="Znf_RING/FYVE/PHD"/>
</dbReference>
<dbReference type="SUPFAM" id="SSF57850">
    <property type="entry name" value="RING/U-box"/>
    <property type="match status" value="1"/>
</dbReference>
<dbReference type="InterPro" id="IPR001841">
    <property type="entry name" value="Znf_RING"/>
</dbReference>
<dbReference type="OrthoDB" id="8062037at2759"/>
<keyword evidence="2 4" id="KW-0863">Zinc-finger</keyword>
<dbReference type="EMBL" id="ADNJ02000005">
    <property type="protein sequence ID" value="EFZ00137.2"/>
    <property type="molecule type" value="Genomic_DNA"/>
</dbReference>
<evidence type="ECO:0000256" key="5">
    <source>
        <dbReference type="SAM" id="MobiDB-lite"/>
    </source>
</evidence>
<dbReference type="GO" id="GO:0061630">
    <property type="term" value="F:ubiquitin protein ligase activity"/>
    <property type="evidence" value="ECO:0007669"/>
    <property type="project" value="TreeGrafter"/>
</dbReference>
<evidence type="ECO:0000256" key="1">
    <source>
        <dbReference type="ARBA" id="ARBA00022723"/>
    </source>
</evidence>
<gene>
    <name evidence="7" type="ORF">MAA_03914</name>
</gene>
<reference evidence="7 8" key="2">
    <citation type="journal article" date="2014" name="Proc. Natl. Acad. Sci. U.S.A.">
        <title>Trajectory and genomic determinants of fungal-pathogen speciation and host adaptation.</title>
        <authorList>
            <person name="Hu X."/>
            <person name="Xiao G."/>
            <person name="Zheng P."/>
            <person name="Shang Y."/>
            <person name="Su Y."/>
            <person name="Zhang X."/>
            <person name="Liu X."/>
            <person name="Zhan S."/>
            <person name="St Leger R.J."/>
            <person name="Wang C."/>
        </authorList>
    </citation>
    <scope>GENOME REANNOTATION</scope>
    <source>
        <strain evidence="8">ARSEF 23 / ATCC MYA-3075</strain>
    </source>
</reference>
<evidence type="ECO:0000313" key="7">
    <source>
        <dbReference type="EMBL" id="EFZ00137.2"/>
    </source>
</evidence>
<feature type="compositionally biased region" description="Polar residues" evidence="5">
    <location>
        <begin position="262"/>
        <end position="276"/>
    </location>
</feature>
<feature type="compositionally biased region" description="Polar residues" evidence="5">
    <location>
        <begin position="609"/>
        <end position="628"/>
    </location>
</feature>
<name>E9EV65_METRA</name>
<dbReference type="Proteomes" id="UP000002498">
    <property type="component" value="Unassembled WGS sequence"/>
</dbReference>
<accession>E9EV65</accession>
<feature type="region of interest" description="Disordered" evidence="5">
    <location>
        <begin position="439"/>
        <end position="568"/>
    </location>
</feature>
<dbReference type="SMART" id="SM00184">
    <property type="entry name" value="RING"/>
    <property type="match status" value="1"/>
</dbReference>
<evidence type="ECO:0000256" key="2">
    <source>
        <dbReference type="ARBA" id="ARBA00022771"/>
    </source>
</evidence>